<organism evidence="3 4">
    <name type="scientific">Methanosarcina mazei LYC</name>
    <dbReference type="NCBI Taxonomy" id="1434114"/>
    <lineage>
        <taxon>Archaea</taxon>
        <taxon>Methanobacteriati</taxon>
        <taxon>Methanobacteriota</taxon>
        <taxon>Stenosarchaea group</taxon>
        <taxon>Methanomicrobia</taxon>
        <taxon>Methanosarcinales</taxon>
        <taxon>Methanosarcinaceae</taxon>
        <taxon>Methanosarcina</taxon>
    </lineage>
</organism>
<gene>
    <name evidence="3" type="ORF">MSMAL_1683</name>
</gene>
<proteinExistence type="predicted"/>
<dbReference type="AlphaFoldDB" id="A0A0E3LW64"/>
<dbReference type="Proteomes" id="UP000033063">
    <property type="component" value="Chromosome"/>
</dbReference>
<reference evidence="3 4" key="1">
    <citation type="submission" date="2014-07" db="EMBL/GenBank/DDBJ databases">
        <title>Methanogenic archaea and the global carbon cycle.</title>
        <authorList>
            <person name="Henriksen J.R."/>
            <person name="Luke J."/>
            <person name="Reinhart S."/>
            <person name="Benedict M.N."/>
            <person name="Youngblut N.D."/>
            <person name="Metcalf M.E."/>
            <person name="Whitaker R.J."/>
            <person name="Metcalf W.W."/>
        </authorList>
    </citation>
    <scope>NUCLEOTIDE SEQUENCE [LARGE SCALE GENOMIC DNA]</scope>
    <source>
        <strain evidence="3 4">LYC</strain>
    </source>
</reference>
<dbReference type="PATRIC" id="fig|1434114.4.peg.2124"/>
<evidence type="ECO:0000313" key="4">
    <source>
        <dbReference type="Proteomes" id="UP000033063"/>
    </source>
</evidence>
<protein>
    <recommendedName>
        <fullName evidence="2">Disaggregatase-related domain-containing protein</fullName>
    </recommendedName>
</protein>
<sequence length="87" mass="9248">MGGNYKNANSTTDIYVAPLFADLGSHDYHLKSVAGRWNGTSWVKDSTSSPGIDAGAVSSDYSNEPEDNGNRINIGRYGNTIYASLSG</sequence>
<evidence type="ECO:0000259" key="2">
    <source>
        <dbReference type="Pfam" id="PF08480"/>
    </source>
</evidence>
<dbReference type="HOGENOM" id="CLU_2476041_0_0_2"/>
<feature type="region of interest" description="Disordered" evidence="1">
    <location>
        <begin position="44"/>
        <end position="70"/>
    </location>
</feature>
<feature type="domain" description="Disaggregatase-related" evidence="2">
    <location>
        <begin position="2"/>
        <end position="55"/>
    </location>
</feature>
<name>A0A0E3LW64_METMZ</name>
<dbReference type="EMBL" id="CP009513">
    <property type="protein sequence ID" value="AKB68226.1"/>
    <property type="molecule type" value="Genomic_DNA"/>
</dbReference>
<accession>A0A0E3LW64</accession>
<dbReference type="Pfam" id="PF08480">
    <property type="entry name" value="Disaggr_assoc"/>
    <property type="match status" value="1"/>
</dbReference>
<evidence type="ECO:0000256" key="1">
    <source>
        <dbReference type="SAM" id="MobiDB-lite"/>
    </source>
</evidence>
<dbReference type="InterPro" id="IPR013687">
    <property type="entry name" value="Disaggr-rel"/>
</dbReference>
<evidence type="ECO:0000313" key="3">
    <source>
        <dbReference type="EMBL" id="AKB68226.1"/>
    </source>
</evidence>